<comment type="caution">
    <text evidence="7">The sequence shown here is derived from an EMBL/GenBank/DDBJ whole genome shotgun (WGS) entry which is preliminary data.</text>
</comment>
<dbReference type="RefSeq" id="WP_123127615.1">
    <property type="nucleotide sequence ID" value="NZ_RJJD01000008.1"/>
</dbReference>
<evidence type="ECO:0000259" key="6">
    <source>
        <dbReference type="Pfam" id="PF06803"/>
    </source>
</evidence>
<keyword evidence="4" id="KW-0472">Membrane</keyword>
<feature type="compositionally biased region" description="Polar residues" evidence="5">
    <location>
        <begin position="222"/>
        <end position="231"/>
    </location>
</feature>
<dbReference type="Proteomes" id="UP000272117">
    <property type="component" value="Unassembled WGS sequence"/>
</dbReference>
<feature type="region of interest" description="Disordered" evidence="5">
    <location>
        <begin position="245"/>
        <end position="292"/>
    </location>
</feature>
<evidence type="ECO:0000313" key="7">
    <source>
        <dbReference type="EMBL" id="RNI25993.1"/>
    </source>
</evidence>
<sequence>MENETFNNKNAHESSFFKRFLHKAEDYVRQPLRIKQLLNDAYQKASEKKDFGTIAAEVVESLSTLTRMIKASVSGEYHGIPKNTVIMGVAVLIYFLSPIDMVPDWIPVIGLLDDVSLLAWFMTSIKTEMDKFHAWEGTQPGRTASTDTGVMATSSANVDTSAHTPKYENEAAGQYGDSRTMAPSSSGVGSSGSQQNPTYGEANRALGNNPSGSQGSTGGIIPTQNDIPVTSYHSVEGTPIQEIDPTATHDAAPTDHGVPTGYGEPNVRASTTDSTRVPSSNSYDMDHGGNVR</sequence>
<evidence type="ECO:0000256" key="5">
    <source>
        <dbReference type="SAM" id="MobiDB-lite"/>
    </source>
</evidence>
<feature type="compositionally biased region" description="Low complexity" evidence="5">
    <location>
        <begin position="184"/>
        <end position="193"/>
    </location>
</feature>
<gene>
    <name evidence="7" type="ORF">EFB08_14265</name>
</gene>
<evidence type="ECO:0000256" key="1">
    <source>
        <dbReference type="ARBA" id="ARBA00004127"/>
    </source>
</evidence>
<feature type="region of interest" description="Disordered" evidence="5">
    <location>
        <begin position="171"/>
        <end position="231"/>
    </location>
</feature>
<dbReference type="OrthoDB" id="9800034at2"/>
<reference evidence="7 8" key="1">
    <citation type="submission" date="2018-11" db="EMBL/GenBank/DDBJ databases">
        <title>Rufibacter latericius sp. nov., isolated from water in Baiyang Lake.</title>
        <authorList>
            <person name="Yang Y."/>
        </authorList>
    </citation>
    <scope>NUCLEOTIDE SEQUENCE [LARGE SCALE GENOMIC DNA]</scope>
    <source>
        <strain evidence="7 8">R-22-1c-1</strain>
    </source>
</reference>
<keyword evidence="8" id="KW-1185">Reference proteome</keyword>
<evidence type="ECO:0000256" key="3">
    <source>
        <dbReference type="ARBA" id="ARBA00022989"/>
    </source>
</evidence>
<name>A0A3M9MM82_9BACT</name>
<keyword evidence="2" id="KW-0812">Transmembrane</keyword>
<dbReference type="InterPro" id="IPR010652">
    <property type="entry name" value="DUF1232"/>
</dbReference>
<evidence type="ECO:0000313" key="8">
    <source>
        <dbReference type="Proteomes" id="UP000272117"/>
    </source>
</evidence>
<dbReference type="AlphaFoldDB" id="A0A3M9MM82"/>
<accession>A0A3M9MM82</accession>
<dbReference type="EMBL" id="RJJD01000008">
    <property type="protein sequence ID" value="RNI25993.1"/>
    <property type="molecule type" value="Genomic_DNA"/>
</dbReference>
<keyword evidence="3" id="KW-1133">Transmembrane helix</keyword>
<organism evidence="7 8">
    <name type="scientific">Rufibacter latericius</name>
    <dbReference type="NCBI Taxonomy" id="2487040"/>
    <lineage>
        <taxon>Bacteria</taxon>
        <taxon>Pseudomonadati</taxon>
        <taxon>Bacteroidota</taxon>
        <taxon>Cytophagia</taxon>
        <taxon>Cytophagales</taxon>
        <taxon>Hymenobacteraceae</taxon>
        <taxon>Rufibacter</taxon>
    </lineage>
</organism>
<evidence type="ECO:0000256" key="4">
    <source>
        <dbReference type="ARBA" id="ARBA00023136"/>
    </source>
</evidence>
<dbReference type="Pfam" id="PF06803">
    <property type="entry name" value="DUF1232"/>
    <property type="match status" value="1"/>
</dbReference>
<evidence type="ECO:0000256" key="2">
    <source>
        <dbReference type="ARBA" id="ARBA00022692"/>
    </source>
</evidence>
<feature type="compositionally biased region" description="Polar residues" evidence="5">
    <location>
        <begin position="268"/>
        <end position="283"/>
    </location>
</feature>
<comment type="subcellular location">
    <subcellularLocation>
        <location evidence="1">Endomembrane system</location>
        <topology evidence="1">Multi-pass membrane protein</topology>
    </subcellularLocation>
</comment>
<protein>
    <submittedName>
        <fullName evidence="7">DUF1232 domain-containing protein</fullName>
    </submittedName>
</protein>
<dbReference type="GO" id="GO:0012505">
    <property type="term" value="C:endomembrane system"/>
    <property type="evidence" value="ECO:0007669"/>
    <property type="project" value="UniProtKB-SubCell"/>
</dbReference>
<proteinExistence type="predicted"/>
<feature type="domain" description="DUF1232" evidence="6">
    <location>
        <begin position="86"/>
        <end position="120"/>
    </location>
</feature>